<dbReference type="Proteomes" id="UP000238375">
    <property type="component" value="Unassembled WGS sequence"/>
</dbReference>
<keyword evidence="3" id="KW-0560">Oxidoreductase</keyword>
<dbReference type="InterPro" id="IPR005708">
    <property type="entry name" value="Homogentis_dOase"/>
</dbReference>
<comment type="cofactor">
    <cofactor evidence="6">
        <name>Fe cation</name>
        <dbReference type="ChEBI" id="CHEBI:24875"/>
    </cofactor>
</comment>
<keyword evidence="9" id="KW-1185">Reference proteome</keyword>
<name>A0A2T0T850_9BACT</name>
<dbReference type="GO" id="GO:0005737">
    <property type="term" value="C:cytoplasm"/>
    <property type="evidence" value="ECO:0007669"/>
    <property type="project" value="TreeGrafter"/>
</dbReference>
<dbReference type="RefSeq" id="WP_106137041.1">
    <property type="nucleotide sequence ID" value="NZ_PVTE01000005.1"/>
</dbReference>
<dbReference type="GO" id="GO:0004411">
    <property type="term" value="F:homogentisate 1,2-dioxygenase activity"/>
    <property type="evidence" value="ECO:0007669"/>
    <property type="project" value="InterPro"/>
</dbReference>
<evidence type="ECO:0000313" key="8">
    <source>
        <dbReference type="EMBL" id="PRY41827.1"/>
    </source>
</evidence>
<evidence type="ECO:0000256" key="6">
    <source>
        <dbReference type="PIRSR" id="PIRSR605708-2"/>
    </source>
</evidence>
<keyword evidence="1 6" id="KW-0479">Metal-binding</keyword>
<organism evidence="8 9">
    <name type="scientific">Spirosoma oryzae</name>
    <dbReference type="NCBI Taxonomy" id="1469603"/>
    <lineage>
        <taxon>Bacteria</taxon>
        <taxon>Pseudomonadati</taxon>
        <taxon>Bacteroidota</taxon>
        <taxon>Cytophagia</taxon>
        <taxon>Cytophagales</taxon>
        <taxon>Cytophagaceae</taxon>
        <taxon>Spirosoma</taxon>
    </lineage>
</organism>
<comment type="caution">
    <text evidence="8">The sequence shown here is derived from an EMBL/GenBank/DDBJ whole genome shotgun (WGS) entry which is preliminary data.</text>
</comment>
<evidence type="ECO:0000256" key="1">
    <source>
        <dbReference type="ARBA" id="ARBA00022723"/>
    </source>
</evidence>
<evidence type="ECO:0000256" key="5">
    <source>
        <dbReference type="PIRSR" id="PIRSR605708-1"/>
    </source>
</evidence>
<dbReference type="OrthoDB" id="9768662at2"/>
<dbReference type="InterPro" id="IPR011051">
    <property type="entry name" value="RmlC_Cupin_sf"/>
</dbReference>
<gene>
    <name evidence="8" type="ORF">CLV58_10526</name>
</gene>
<dbReference type="PANTHER" id="PTHR11056">
    <property type="entry name" value="HOMOGENTISATE 1,2-DIOXYGENASE"/>
    <property type="match status" value="1"/>
</dbReference>
<feature type="binding site" evidence="6">
    <location>
        <position position="304"/>
    </location>
    <ligand>
        <name>Fe cation</name>
        <dbReference type="ChEBI" id="CHEBI:24875"/>
    </ligand>
</feature>
<dbReference type="GO" id="GO:0006559">
    <property type="term" value="P:L-phenylalanine catabolic process"/>
    <property type="evidence" value="ECO:0007669"/>
    <property type="project" value="InterPro"/>
</dbReference>
<dbReference type="AlphaFoldDB" id="A0A2T0T850"/>
<keyword evidence="4 6" id="KW-0408">Iron</keyword>
<keyword evidence="2 8" id="KW-0223">Dioxygenase</keyword>
<feature type="binding site" evidence="6">
    <location>
        <position position="310"/>
    </location>
    <ligand>
        <name>Fe cation</name>
        <dbReference type="ChEBI" id="CHEBI:24875"/>
    </ligand>
</feature>
<feature type="binding site" evidence="6">
    <location>
        <position position="340"/>
    </location>
    <ligand>
        <name>Fe cation</name>
        <dbReference type="ChEBI" id="CHEBI:24875"/>
    </ligand>
</feature>
<dbReference type="GO" id="GO:0006570">
    <property type="term" value="P:tyrosine metabolic process"/>
    <property type="evidence" value="ECO:0007669"/>
    <property type="project" value="InterPro"/>
</dbReference>
<dbReference type="EMBL" id="PVTE01000005">
    <property type="protein sequence ID" value="PRY41827.1"/>
    <property type="molecule type" value="Genomic_DNA"/>
</dbReference>
<dbReference type="InterPro" id="IPR046452">
    <property type="entry name" value="HgmA_N"/>
</dbReference>
<evidence type="ECO:0000256" key="4">
    <source>
        <dbReference type="ARBA" id="ARBA00023004"/>
    </source>
</evidence>
<proteinExistence type="predicted"/>
<evidence type="ECO:0000256" key="3">
    <source>
        <dbReference type="ARBA" id="ARBA00023002"/>
    </source>
</evidence>
<feature type="active site" description="Proton acceptor" evidence="5">
    <location>
        <position position="267"/>
    </location>
</feature>
<dbReference type="Pfam" id="PF20510">
    <property type="entry name" value="HgmA_N"/>
    <property type="match status" value="1"/>
</dbReference>
<protein>
    <submittedName>
        <fullName evidence="8">Homogentisate 1,2-dioxygenase</fullName>
    </submittedName>
</protein>
<dbReference type="PANTHER" id="PTHR11056:SF0">
    <property type="entry name" value="HOMOGENTISATE 1,2-DIOXYGENASE"/>
    <property type="match status" value="1"/>
</dbReference>
<sequence>MPFYHTLGQLPHKRHTQFAKPGGGLYYEQLFGTIGFDGMSSLLYHVHRPTMVRHVLESVDMTPRVAVDKNMLSRKLLGFQVPPADDFLDSRTPLLVNNDLIVGLASPRQSMADYFYKNADADELLFVHRGTGRLRTLFGTLPFGYGDYLVIPRGVIYQIEFDTPAPGDENRLLYVESHAPIYTPKRYRNHFGQLLEQSPFCERDLRRPQDLETHDETGDFLIKIKKQGALHSLVYASHPFDVVGWDGYNYPYVFNIQDFEPITGRVHQPPPVHQTFQTESFVVCSFVPRLFDYHPLAIPAPYNHSNIDSDEVIYYVDGDFMSRNDIKPGHITLHPGGIPHGPAPGAMERSIGKKETVEYAVMVDTFRPLMLTEQALKLDDGVYYQSWLDVY</sequence>
<evidence type="ECO:0000259" key="7">
    <source>
        <dbReference type="Pfam" id="PF20510"/>
    </source>
</evidence>
<accession>A0A2T0T850</accession>
<feature type="domain" description="Homogentisate 1,2-dioxygenase N-terminal" evidence="7">
    <location>
        <begin position="104"/>
        <end position="255"/>
    </location>
</feature>
<feature type="binding site" evidence="6">
    <location>
        <position position="340"/>
    </location>
    <ligand>
        <name>homogentisate</name>
        <dbReference type="ChEBI" id="CHEBI:16169"/>
    </ligand>
</feature>
<evidence type="ECO:0000313" key="9">
    <source>
        <dbReference type="Proteomes" id="UP000238375"/>
    </source>
</evidence>
<dbReference type="GO" id="GO:0046872">
    <property type="term" value="F:metal ion binding"/>
    <property type="evidence" value="ECO:0007669"/>
    <property type="project" value="UniProtKB-KW"/>
</dbReference>
<evidence type="ECO:0000256" key="2">
    <source>
        <dbReference type="ARBA" id="ARBA00022964"/>
    </source>
</evidence>
<dbReference type="SUPFAM" id="SSF51182">
    <property type="entry name" value="RmlC-like cupins"/>
    <property type="match status" value="1"/>
</dbReference>
<reference evidence="8 9" key="1">
    <citation type="submission" date="2018-03" db="EMBL/GenBank/DDBJ databases">
        <title>Genomic Encyclopedia of Archaeal and Bacterial Type Strains, Phase II (KMG-II): from individual species to whole genera.</title>
        <authorList>
            <person name="Goeker M."/>
        </authorList>
    </citation>
    <scope>NUCLEOTIDE SEQUENCE [LARGE SCALE GENOMIC DNA]</scope>
    <source>
        <strain evidence="8 9">DSM 28354</strain>
    </source>
</reference>